<feature type="coiled-coil region" evidence="1">
    <location>
        <begin position="59"/>
        <end position="117"/>
    </location>
</feature>
<feature type="compositionally biased region" description="Polar residues" evidence="2">
    <location>
        <begin position="183"/>
        <end position="195"/>
    </location>
</feature>
<keyword evidence="4" id="KW-1185">Reference proteome</keyword>
<name>A0A2N5UXC6_9BASI</name>
<feature type="compositionally biased region" description="Basic and acidic residues" evidence="2">
    <location>
        <begin position="142"/>
        <end position="151"/>
    </location>
</feature>
<protein>
    <submittedName>
        <fullName evidence="3">Uncharacterized protein</fullName>
    </submittedName>
</protein>
<feature type="compositionally biased region" description="Polar residues" evidence="2">
    <location>
        <begin position="205"/>
        <end position="217"/>
    </location>
</feature>
<dbReference type="EMBL" id="PGCJ01000158">
    <property type="protein sequence ID" value="PLW42420.1"/>
    <property type="molecule type" value="Genomic_DNA"/>
</dbReference>
<dbReference type="PANTHER" id="PTHR33590">
    <property type="entry name" value="GLUTENIN, HIGH MOLECULAR WEIGHT SUBUNIT PW212-RELATED PROTEIN"/>
    <property type="match status" value="1"/>
</dbReference>
<proteinExistence type="predicted"/>
<feature type="region of interest" description="Disordered" evidence="2">
    <location>
        <begin position="370"/>
        <end position="561"/>
    </location>
</feature>
<accession>A0A2N5UXC6</accession>
<keyword evidence="1" id="KW-0175">Coiled coil</keyword>
<evidence type="ECO:0000313" key="3">
    <source>
        <dbReference type="EMBL" id="PLW42420.1"/>
    </source>
</evidence>
<sequence>MERERRTLQSAKSTSNLSVSHHSDLEDSLLEERIRIANFVLPEDNLEDLLRLPIAPELISRKLRQQQAEQQQIKQQQQQQQQQIKQQQQQAEQQQLKEQQQQQQQLKQQQLKQQQLRIPLTLPLNHDQLQQESEQQDAQESNSRDHTHERNQLPSAAATAAHTHRQTIKPSTPTGRPSHHKPSTTQRSLSAQTAEQRQRVRSKSNAHQLSMPTSSGKKTVHGRVVLNEMNSRQTVRDKSSSSTPRRTQTAHTKTFTMRPRSLSASSLREGASAPAALPPWTTDPSPKIYRVDPATNSALDGSDFKPPSHDDLILPTVARQIERQNKLLSVNHADHPAYTAVSSHFAQWEALGPQLLLRKSSLKHAADASLVHSDAHSVHDPLSSPTTRDYGDMMMMSPTTPPGSAGGARGPGDERGGREEERHLTPQRRRPGSSSSSRSSSEDASRPRGAGRVRPGESAQTPPQADGRRESVCRSPGAGRRGSQQQQPHASPFGPPRPSPQQQQRRGSADPDAHLAHSHPSGPLPLPPLPTPHPEFPPRRSHSFSDDNPFDQVRQRDPEPDGCCKCIIF</sequence>
<feature type="compositionally biased region" description="Polar residues" evidence="2">
    <location>
        <begin position="8"/>
        <end position="20"/>
    </location>
</feature>
<reference evidence="3 4" key="1">
    <citation type="submission" date="2017-11" db="EMBL/GenBank/DDBJ databases">
        <title>De novo assembly and phasing of dikaryotic genomes from two isolates of Puccinia coronata f. sp. avenae, the causal agent of oat crown rust.</title>
        <authorList>
            <person name="Miller M.E."/>
            <person name="Zhang Y."/>
            <person name="Omidvar V."/>
            <person name="Sperschneider J."/>
            <person name="Schwessinger B."/>
            <person name="Raley C."/>
            <person name="Palmer J.M."/>
            <person name="Garnica D."/>
            <person name="Upadhyaya N."/>
            <person name="Rathjen J."/>
            <person name="Taylor J.M."/>
            <person name="Park R.F."/>
            <person name="Dodds P.N."/>
            <person name="Hirsch C.D."/>
            <person name="Kianian S.F."/>
            <person name="Figueroa M."/>
        </authorList>
    </citation>
    <scope>NUCLEOTIDE SEQUENCE [LARGE SCALE GENOMIC DNA]</scope>
    <source>
        <strain evidence="3">12NC29</strain>
    </source>
</reference>
<dbReference type="PANTHER" id="PTHR33590:SF1">
    <property type="entry name" value="PDZ DOMAIN-CONTAINING PROTEIN"/>
    <property type="match status" value="1"/>
</dbReference>
<evidence type="ECO:0000256" key="2">
    <source>
        <dbReference type="SAM" id="MobiDB-lite"/>
    </source>
</evidence>
<evidence type="ECO:0000256" key="1">
    <source>
        <dbReference type="SAM" id="Coils"/>
    </source>
</evidence>
<dbReference type="OrthoDB" id="2507848at2759"/>
<feature type="compositionally biased region" description="Pro residues" evidence="2">
    <location>
        <begin position="522"/>
        <end position="535"/>
    </location>
</feature>
<evidence type="ECO:0000313" key="4">
    <source>
        <dbReference type="Proteomes" id="UP000235388"/>
    </source>
</evidence>
<feature type="region of interest" description="Disordered" evidence="2">
    <location>
        <begin position="129"/>
        <end position="286"/>
    </location>
</feature>
<feature type="region of interest" description="Disordered" evidence="2">
    <location>
        <begin position="1"/>
        <end position="24"/>
    </location>
</feature>
<feature type="compositionally biased region" description="Basic and acidic residues" evidence="2">
    <location>
        <begin position="411"/>
        <end position="424"/>
    </location>
</feature>
<dbReference type="Proteomes" id="UP000235388">
    <property type="component" value="Unassembled WGS sequence"/>
</dbReference>
<feature type="compositionally biased region" description="Low complexity" evidence="2">
    <location>
        <begin position="129"/>
        <end position="141"/>
    </location>
</feature>
<comment type="caution">
    <text evidence="3">The sequence shown here is derived from an EMBL/GenBank/DDBJ whole genome shotgun (WGS) entry which is preliminary data.</text>
</comment>
<dbReference type="AlphaFoldDB" id="A0A2N5UXC6"/>
<gene>
    <name evidence="3" type="ORF">PCANC_09902</name>
</gene>
<organism evidence="3 4">
    <name type="scientific">Puccinia coronata f. sp. avenae</name>
    <dbReference type="NCBI Taxonomy" id="200324"/>
    <lineage>
        <taxon>Eukaryota</taxon>
        <taxon>Fungi</taxon>
        <taxon>Dikarya</taxon>
        <taxon>Basidiomycota</taxon>
        <taxon>Pucciniomycotina</taxon>
        <taxon>Pucciniomycetes</taxon>
        <taxon>Pucciniales</taxon>
        <taxon>Pucciniaceae</taxon>
        <taxon>Puccinia</taxon>
    </lineage>
</organism>
<feature type="compositionally biased region" description="Polar residues" evidence="2">
    <location>
        <begin position="240"/>
        <end position="255"/>
    </location>
</feature>